<dbReference type="Proteomes" id="UP000237749">
    <property type="component" value="Unassembled WGS sequence"/>
</dbReference>
<dbReference type="RefSeq" id="WP_104438715.1">
    <property type="nucleotide sequence ID" value="NZ_PTJA01000012.1"/>
</dbReference>
<evidence type="ECO:0000313" key="1">
    <source>
        <dbReference type="EMBL" id="PPK79027.1"/>
    </source>
</evidence>
<organism evidence="1 2">
    <name type="scientific">Lacrimispora xylanisolvens</name>
    <dbReference type="NCBI Taxonomy" id="384636"/>
    <lineage>
        <taxon>Bacteria</taxon>
        <taxon>Bacillati</taxon>
        <taxon>Bacillota</taxon>
        <taxon>Clostridia</taxon>
        <taxon>Lachnospirales</taxon>
        <taxon>Lachnospiraceae</taxon>
        <taxon>Lacrimispora</taxon>
    </lineage>
</organism>
<dbReference type="Pfam" id="PF00300">
    <property type="entry name" value="His_Phos_1"/>
    <property type="match status" value="1"/>
</dbReference>
<dbReference type="InterPro" id="IPR029033">
    <property type="entry name" value="His_PPase_superfam"/>
</dbReference>
<dbReference type="GO" id="GO:0016791">
    <property type="term" value="F:phosphatase activity"/>
    <property type="evidence" value="ECO:0007669"/>
    <property type="project" value="TreeGrafter"/>
</dbReference>
<dbReference type="EMBL" id="PTJA01000012">
    <property type="protein sequence ID" value="PPK79027.1"/>
    <property type="molecule type" value="Genomic_DNA"/>
</dbReference>
<dbReference type="InterPro" id="IPR013078">
    <property type="entry name" value="His_Pase_superF_clade-1"/>
</dbReference>
<name>A0A2S6HNI1_9FIRM</name>
<sequence>MTIVYFVRHAQPDHSWNEDDSTRPLTVEGQQDSKIVYEFLKEKNIDVFYCSPYKRSVETIKDSAAFHKKEIILDERLRERKKGTDGNNYGMFQKRWLDKDFHEDGGESINMVQKRNISALEEIISKNEGKTIVVGTHGTALSSILNYYNPKFGCDDFLRIIDWMPYIIELQFDKMELINLKEHIYIHKDFKGKKRADKS</sequence>
<dbReference type="AlphaFoldDB" id="A0A2S6HNI1"/>
<dbReference type="GO" id="GO:0005737">
    <property type="term" value="C:cytoplasm"/>
    <property type="evidence" value="ECO:0007669"/>
    <property type="project" value="TreeGrafter"/>
</dbReference>
<evidence type="ECO:0000313" key="2">
    <source>
        <dbReference type="Proteomes" id="UP000237749"/>
    </source>
</evidence>
<dbReference type="InterPro" id="IPR050275">
    <property type="entry name" value="PGM_Phosphatase"/>
</dbReference>
<proteinExistence type="predicted"/>
<gene>
    <name evidence="1" type="ORF">BXY41_112187</name>
</gene>
<reference evidence="1 2" key="1">
    <citation type="submission" date="2018-02" db="EMBL/GenBank/DDBJ databases">
        <title>Genomic Encyclopedia of Archaeal and Bacterial Type Strains, Phase II (KMG-II): from individual species to whole genera.</title>
        <authorList>
            <person name="Goeker M."/>
        </authorList>
    </citation>
    <scope>NUCLEOTIDE SEQUENCE [LARGE SCALE GENOMIC DNA]</scope>
    <source>
        <strain evidence="1 2">DSM 3808</strain>
    </source>
</reference>
<dbReference type="Gene3D" id="3.40.50.1240">
    <property type="entry name" value="Phosphoglycerate mutase-like"/>
    <property type="match status" value="1"/>
</dbReference>
<dbReference type="OrthoDB" id="9782128at2"/>
<dbReference type="SUPFAM" id="SSF53254">
    <property type="entry name" value="Phosphoglycerate mutase-like"/>
    <property type="match status" value="1"/>
</dbReference>
<dbReference type="PANTHER" id="PTHR48100:SF59">
    <property type="entry name" value="ADENOSYLCOBALAMIN_ALPHA-RIBAZOLE PHOSPHATASE"/>
    <property type="match status" value="1"/>
</dbReference>
<comment type="caution">
    <text evidence="1">The sequence shown here is derived from an EMBL/GenBank/DDBJ whole genome shotgun (WGS) entry which is preliminary data.</text>
</comment>
<dbReference type="CDD" id="cd07067">
    <property type="entry name" value="HP_PGM_like"/>
    <property type="match status" value="1"/>
</dbReference>
<protein>
    <submittedName>
        <fullName evidence="1">2,3-bisphosphoglycerate-dependent phosphoglycerate mutase</fullName>
    </submittedName>
</protein>
<accession>A0A2S6HNI1</accession>
<keyword evidence="2" id="KW-1185">Reference proteome</keyword>
<dbReference type="PANTHER" id="PTHR48100">
    <property type="entry name" value="BROAD-SPECIFICITY PHOSPHATASE YOR283W-RELATED"/>
    <property type="match status" value="1"/>
</dbReference>